<evidence type="ECO:0000256" key="1">
    <source>
        <dbReference type="SAM" id="MobiDB-lite"/>
    </source>
</evidence>
<evidence type="ECO:0000256" key="2">
    <source>
        <dbReference type="SAM" id="Phobius"/>
    </source>
</evidence>
<evidence type="ECO:0000313" key="4">
    <source>
        <dbReference type="EMBL" id="MBB5660271.1"/>
    </source>
</evidence>
<dbReference type="InterPro" id="IPR012422">
    <property type="entry name" value="Cyt_c_oxidase_su4_bac-aa3"/>
</dbReference>
<evidence type="ECO:0000259" key="3">
    <source>
        <dbReference type="Pfam" id="PF07835"/>
    </source>
</evidence>
<dbReference type="RefSeq" id="WP_241153187.1">
    <property type="nucleotide sequence ID" value="NZ_JACIJB010000002.1"/>
</dbReference>
<reference evidence="4 5" key="1">
    <citation type="submission" date="2020-08" db="EMBL/GenBank/DDBJ databases">
        <title>Genomic Encyclopedia of Type Strains, Phase IV (KMG-IV): sequencing the most valuable type-strain genomes for metagenomic binning, comparative biology and taxonomic classification.</title>
        <authorList>
            <person name="Goeker M."/>
        </authorList>
    </citation>
    <scope>NUCLEOTIDE SEQUENCE [LARGE SCALE GENOMIC DNA]</scope>
    <source>
        <strain evidence="4 5">DSM 24448</strain>
    </source>
</reference>
<dbReference type="AlphaFoldDB" id="A0A7W9A2L7"/>
<sequence>MIRMATPETETTHGDYQKGTQPVHEQQATYSLFMSLAKWGSLQIAVGITFFVLWLQPGGSIVFGFVAALALAVIGYFALKSKPAKH</sequence>
<keyword evidence="5" id="KW-1185">Reference proteome</keyword>
<comment type="caution">
    <text evidence="4">The sequence shown here is derived from an EMBL/GenBank/DDBJ whole genome shotgun (WGS) entry which is preliminary data.</text>
</comment>
<feature type="domain" description="Cytochrome c oxidase subunit IV bacterial aa3 type" evidence="3">
    <location>
        <begin position="25"/>
        <end position="55"/>
    </location>
</feature>
<gene>
    <name evidence="4" type="ORF">FHS65_001011</name>
</gene>
<name>A0A7W9A2L7_9CAUL</name>
<evidence type="ECO:0000313" key="5">
    <source>
        <dbReference type="Proteomes" id="UP000548978"/>
    </source>
</evidence>
<dbReference type="Proteomes" id="UP000548978">
    <property type="component" value="Unassembled WGS sequence"/>
</dbReference>
<keyword evidence="2" id="KW-0812">Transmembrane</keyword>
<feature type="region of interest" description="Disordered" evidence="1">
    <location>
        <begin position="1"/>
        <end position="23"/>
    </location>
</feature>
<keyword evidence="2" id="KW-1133">Transmembrane helix</keyword>
<dbReference type="InterPro" id="IPR036596">
    <property type="entry name" value="Cyt-C_aa3_sf"/>
</dbReference>
<protein>
    <recommendedName>
        <fullName evidence="3">Cytochrome c oxidase subunit IV bacterial aa3 type domain-containing protein</fullName>
    </recommendedName>
</protein>
<feature type="transmembrane region" description="Helical" evidence="2">
    <location>
        <begin position="36"/>
        <end position="55"/>
    </location>
</feature>
<feature type="transmembrane region" description="Helical" evidence="2">
    <location>
        <begin position="61"/>
        <end position="79"/>
    </location>
</feature>
<accession>A0A7W9A2L7</accession>
<keyword evidence="2" id="KW-0472">Membrane</keyword>
<dbReference type="SUPFAM" id="SSF81469">
    <property type="entry name" value="Bacterial aa3 type cytochrome c oxidase subunit IV"/>
    <property type="match status" value="1"/>
</dbReference>
<dbReference type="EMBL" id="JACIJB010000002">
    <property type="protein sequence ID" value="MBB5660271.1"/>
    <property type="molecule type" value="Genomic_DNA"/>
</dbReference>
<dbReference type="Pfam" id="PF07835">
    <property type="entry name" value="COX4_pro_2"/>
    <property type="match status" value="1"/>
</dbReference>
<dbReference type="Gene3D" id="1.20.5.160">
    <property type="entry name" value="Bacterial aa3 type cytochrome c oxidase subunit IV"/>
    <property type="match status" value="1"/>
</dbReference>
<organism evidence="4 5">
    <name type="scientific">Brevundimonas halotolerans</name>
    <dbReference type="NCBI Taxonomy" id="69670"/>
    <lineage>
        <taxon>Bacteria</taxon>
        <taxon>Pseudomonadati</taxon>
        <taxon>Pseudomonadota</taxon>
        <taxon>Alphaproteobacteria</taxon>
        <taxon>Caulobacterales</taxon>
        <taxon>Caulobacteraceae</taxon>
        <taxon>Brevundimonas</taxon>
    </lineage>
</organism>
<proteinExistence type="predicted"/>